<evidence type="ECO:0000256" key="2">
    <source>
        <dbReference type="ARBA" id="ARBA00023315"/>
    </source>
</evidence>
<organism evidence="5 6">
    <name type="scientific">Mycolicibacterium tusciae</name>
    <dbReference type="NCBI Taxonomy" id="75922"/>
    <lineage>
        <taxon>Bacteria</taxon>
        <taxon>Bacillati</taxon>
        <taxon>Actinomycetota</taxon>
        <taxon>Actinomycetes</taxon>
        <taxon>Mycobacteriales</taxon>
        <taxon>Mycobacteriaceae</taxon>
        <taxon>Mycolicibacterium</taxon>
    </lineage>
</organism>
<evidence type="ECO:0000259" key="4">
    <source>
        <dbReference type="Pfam" id="PF08541"/>
    </source>
</evidence>
<evidence type="ECO:0000313" key="5">
    <source>
        <dbReference type="EMBL" id="ORB63920.1"/>
    </source>
</evidence>
<dbReference type="STRING" id="75922.BST47_17975"/>
<dbReference type="Pfam" id="PF08541">
    <property type="entry name" value="ACP_syn_III_C"/>
    <property type="match status" value="1"/>
</dbReference>
<feature type="transmembrane region" description="Helical" evidence="3">
    <location>
        <begin position="261"/>
        <end position="287"/>
    </location>
</feature>
<dbReference type="GO" id="GO:0044550">
    <property type="term" value="P:secondary metabolite biosynthetic process"/>
    <property type="evidence" value="ECO:0007669"/>
    <property type="project" value="TreeGrafter"/>
</dbReference>
<keyword evidence="1" id="KW-0808">Transferase</keyword>
<keyword evidence="3" id="KW-0472">Membrane</keyword>
<dbReference type="InterPro" id="IPR016039">
    <property type="entry name" value="Thiolase-like"/>
</dbReference>
<dbReference type="GO" id="GO:0016746">
    <property type="term" value="F:acyltransferase activity"/>
    <property type="evidence" value="ECO:0007669"/>
    <property type="project" value="UniProtKB-KW"/>
</dbReference>
<dbReference type="PANTHER" id="PTHR34069">
    <property type="entry name" value="3-OXOACYL-[ACYL-CARRIER-PROTEIN] SYNTHASE 3"/>
    <property type="match status" value="1"/>
</dbReference>
<dbReference type="Proteomes" id="UP000192411">
    <property type="component" value="Unassembled WGS sequence"/>
</dbReference>
<evidence type="ECO:0000256" key="3">
    <source>
        <dbReference type="SAM" id="Phobius"/>
    </source>
</evidence>
<evidence type="ECO:0000313" key="6">
    <source>
        <dbReference type="Proteomes" id="UP000192411"/>
    </source>
</evidence>
<dbReference type="InterPro" id="IPR013747">
    <property type="entry name" value="ACP_syn_III_C"/>
</dbReference>
<dbReference type="RefSeq" id="WP_083126935.1">
    <property type="nucleotide sequence ID" value="NZ_MVIM01000009.1"/>
</dbReference>
<feature type="domain" description="Beta-ketoacyl-[acyl-carrier-protein] synthase III C-terminal" evidence="4">
    <location>
        <begin position="204"/>
        <end position="288"/>
    </location>
</feature>
<comment type="caution">
    <text evidence="5">The sequence shown here is derived from an EMBL/GenBank/DDBJ whole genome shotgun (WGS) entry which is preliminary data.</text>
</comment>
<accession>A0A1X0JMT9</accession>
<evidence type="ECO:0000256" key="1">
    <source>
        <dbReference type="ARBA" id="ARBA00022679"/>
    </source>
</evidence>
<keyword evidence="3" id="KW-1133">Transmembrane helix</keyword>
<reference evidence="5 6" key="1">
    <citation type="submission" date="2017-02" db="EMBL/GenBank/DDBJ databases">
        <title>The new phylogeny of genus Mycobacterium.</title>
        <authorList>
            <person name="Tortoli E."/>
            <person name="Trovato A."/>
            <person name="Cirillo D.M."/>
        </authorList>
    </citation>
    <scope>NUCLEOTIDE SEQUENCE [LARGE SCALE GENOMIC DNA]</scope>
    <source>
        <strain evidence="5 6">DSM 44338</strain>
    </source>
</reference>
<protein>
    <submittedName>
        <fullName evidence="5">3-oxoacyl-ACP synthase</fullName>
    </submittedName>
</protein>
<dbReference type="AlphaFoldDB" id="A0A1X0JMT9"/>
<dbReference type="Gene3D" id="3.40.47.10">
    <property type="match status" value="2"/>
</dbReference>
<dbReference type="PANTHER" id="PTHR34069:SF3">
    <property type="entry name" value="ACYL-COA:ACYL-COA ALKYLTRANSFERASE"/>
    <property type="match status" value="1"/>
</dbReference>
<gene>
    <name evidence="5" type="ORF">BST47_17975</name>
</gene>
<dbReference type="EMBL" id="MVIM01000009">
    <property type="protein sequence ID" value="ORB63920.1"/>
    <property type="molecule type" value="Genomic_DNA"/>
</dbReference>
<keyword evidence="6" id="KW-1185">Reference proteome</keyword>
<name>A0A1X0JMT9_9MYCO</name>
<proteinExistence type="predicted"/>
<dbReference type="SUPFAM" id="SSF53901">
    <property type="entry name" value="Thiolase-like"/>
    <property type="match status" value="1"/>
</dbReference>
<keyword evidence="3" id="KW-0812">Transmembrane</keyword>
<dbReference type="OrthoDB" id="6195581at2"/>
<sequence>MGTVIDAVGSADGRWRTRHSALHLAVESAEDCLRHAGRAAREIDLLINAGIYRDRNLAEPALAALIQQDVGANPEEPHENGHGTFSFDVANGSCGLLTALQIADGFLKSRVIRCAMVVTSDADPGHGMSERFPFAAAGASLLCTWSDDDRGLGRTYWQNLLDQGESLSATVGLVDHRNVLRFHESSSVDQKFADAASQAVDRCLRDASLTIDDVDAIVATPPRPQYRAALAVHLGVSPERITMAEDERMHTASLASAFHRAAAAVGAPGLILIVAAGAGVTAGAALYRL</sequence>
<keyword evidence="2" id="KW-0012">Acyltransferase</keyword>